<evidence type="ECO:0000256" key="1">
    <source>
        <dbReference type="ARBA" id="ARBA00009861"/>
    </source>
</evidence>
<dbReference type="Gene3D" id="3.30.559.10">
    <property type="entry name" value="Chloramphenicol acetyltransferase-like domain"/>
    <property type="match status" value="2"/>
</dbReference>
<gene>
    <name evidence="3" type="ORF">RIF29_26242</name>
</gene>
<comment type="similarity">
    <text evidence="1">Belongs to the plant acyltransferase family.</text>
</comment>
<proteinExistence type="inferred from homology"/>
<evidence type="ECO:0000256" key="2">
    <source>
        <dbReference type="ARBA" id="ARBA00022679"/>
    </source>
</evidence>
<dbReference type="GO" id="GO:0016740">
    <property type="term" value="F:transferase activity"/>
    <property type="evidence" value="ECO:0007669"/>
    <property type="project" value="UniProtKB-KW"/>
</dbReference>
<comment type="caution">
    <text evidence="3">The sequence shown here is derived from an EMBL/GenBank/DDBJ whole genome shotgun (WGS) entry which is preliminary data.</text>
</comment>
<accession>A0AAN9HZR3</accession>
<keyword evidence="4" id="KW-1185">Reference proteome</keyword>
<evidence type="ECO:0000313" key="3">
    <source>
        <dbReference type="EMBL" id="KAK7260302.1"/>
    </source>
</evidence>
<evidence type="ECO:0000313" key="4">
    <source>
        <dbReference type="Proteomes" id="UP001372338"/>
    </source>
</evidence>
<keyword evidence="2" id="KW-0808">Transferase</keyword>
<name>A0AAN9HZR3_CROPI</name>
<dbReference type="InterPro" id="IPR050898">
    <property type="entry name" value="Plant_acyltransferase"/>
</dbReference>
<dbReference type="EMBL" id="JAYWIO010000005">
    <property type="protein sequence ID" value="KAK7260302.1"/>
    <property type="molecule type" value="Genomic_DNA"/>
</dbReference>
<dbReference type="PANTHER" id="PTHR31147">
    <property type="entry name" value="ACYL TRANSFERASE 4"/>
    <property type="match status" value="1"/>
</dbReference>
<sequence>MASQNSSLVFKVQRHSPELVAPSKPTPRELKMLSDLDDQTGLRFHIQLVFFYPPSKVGKDPIEVIREALAKTLVFYYPFAGRLREGPNGKLMVDCTAEGLIFVGADADVTIDQFGKDLHPPFPCFEELLYNVPGSDGVINCPLILIQVTRLKCGGFVFAVRFNHTMCDAVGIFLFLKGLGEIACGAPNPSILPVWYRELLCARDSPRVTCIHREYQQLPLENKRTSILHHRSFFFGPTEIAAIRYLLPCHLSQSTSIEVLTAFLWRCRTIALKWENPNQEVYLLGIVNARYGQCRFNPPLPSGYYGNAFVSPLAITTVGKLCSRPLAYALELVKKAKNEANEEYVHSVADLMVINGRPSLVSFGAESLRVLEVSDLSKIGYRDVDFGWGKALYAGVPEGYLMTIFYVSCTNSKGEQGRLAVCCLPVEAMEKFAEELNNLVKVKNKYKISMSNL</sequence>
<dbReference type="Pfam" id="PF02458">
    <property type="entry name" value="Transferase"/>
    <property type="match status" value="1"/>
</dbReference>
<reference evidence="3 4" key="1">
    <citation type="submission" date="2024-01" db="EMBL/GenBank/DDBJ databases">
        <title>The genomes of 5 underutilized Papilionoideae crops provide insights into root nodulation and disease resistanc.</title>
        <authorList>
            <person name="Yuan L."/>
        </authorList>
    </citation>
    <scope>NUCLEOTIDE SEQUENCE [LARGE SCALE GENOMIC DNA]</scope>
    <source>
        <strain evidence="3">ZHUSHIDOU_FW_LH</strain>
        <tissue evidence="3">Leaf</tissue>
    </source>
</reference>
<organism evidence="3 4">
    <name type="scientific">Crotalaria pallida</name>
    <name type="common">Smooth rattlebox</name>
    <name type="synonym">Crotalaria striata</name>
    <dbReference type="NCBI Taxonomy" id="3830"/>
    <lineage>
        <taxon>Eukaryota</taxon>
        <taxon>Viridiplantae</taxon>
        <taxon>Streptophyta</taxon>
        <taxon>Embryophyta</taxon>
        <taxon>Tracheophyta</taxon>
        <taxon>Spermatophyta</taxon>
        <taxon>Magnoliopsida</taxon>
        <taxon>eudicotyledons</taxon>
        <taxon>Gunneridae</taxon>
        <taxon>Pentapetalae</taxon>
        <taxon>rosids</taxon>
        <taxon>fabids</taxon>
        <taxon>Fabales</taxon>
        <taxon>Fabaceae</taxon>
        <taxon>Papilionoideae</taxon>
        <taxon>50 kb inversion clade</taxon>
        <taxon>genistoids sensu lato</taxon>
        <taxon>core genistoids</taxon>
        <taxon>Crotalarieae</taxon>
        <taxon>Crotalaria</taxon>
    </lineage>
</organism>
<protein>
    <submittedName>
        <fullName evidence="3">Uncharacterized protein</fullName>
    </submittedName>
</protein>
<dbReference type="InterPro" id="IPR023213">
    <property type="entry name" value="CAT-like_dom_sf"/>
</dbReference>
<dbReference type="PANTHER" id="PTHR31147:SF66">
    <property type="entry name" value="OS05G0315700 PROTEIN"/>
    <property type="match status" value="1"/>
</dbReference>
<dbReference type="AlphaFoldDB" id="A0AAN9HZR3"/>
<dbReference type="Proteomes" id="UP001372338">
    <property type="component" value="Unassembled WGS sequence"/>
</dbReference>